<comment type="caution">
    <text evidence="1">The sequence shown here is derived from an EMBL/GenBank/DDBJ whole genome shotgun (WGS) entry which is preliminary data.</text>
</comment>
<evidence type="ECO:0000313" key="1">
    <source>
        <dbReference type="EMBL" id="RGS48965.1"/>
    </source>
</evidence>
<dbReference type="Proteomes" id="UP000286113">
    <property type="component" value="Unassembled WGS sequence"/>
</dbReference>
<protein>
    <submittedName>
        <fullName evidence="1">Uncharacterized protein</fullName>
    </submittedName>
</protein>
<sequence>MTTITSLNKYQQRVVELMSNVNSDQQMAEITDLLSGYFAQKAIDAADELWDKGLIDENTIEQWKHEHMRTPYSE</sequence>
<evidence type="ECO:0000313" key="3">
    <source>
        <dbReference type="Proteomes" id="UP000285604"/>
    </source>
</evidence>
<dbReference type="RefSeq" id="WP_118151906.1">
    <property type="nucleotide sequence ID" value="NZ_CATKVX010000001.1"/>
</dbReference>
<dbReference type="Proteomes" id="UP000285604">
    <property type="component" value="Unassembled WGS sequence"/>
</dbReference>
<dbReference type="AlphaFoldDB" id="A0AA93BD95"/>
<accession>A0AA93BD95</accession>
<dbReference type="EMBL" id="QRVN01000001">
    <property type="protein sequence ID" value="RGS48965.1"/>
    <property type="molecule type" value="Genomic_DNA"/>
</dbReference>
<evidence type="ECO:0000313" key="2">
    <source>
        <dbReference type="EMBL" id="RGX90015.1"/>
    </source>
</evidence>
<name>A0AA93BD95_9BACT</name>
<organism evidence="1 4">
    <name type="scientific">Segatella copri</name>
    <dbReference type="NCBI Taxonomy" id="165179"/>
    <lineage>
        <taxon>Bacteria</taxon>
        <taxon>Pseudomonadati</taxon>
        <taxon>Bacteroidota</taxon>
        <taxon>Bacteroidia</taxon>
        <taxon>Bacteroidales</taxon>
        <taxon>Prevotellaceae</taxon>
        <taxon>Segatella</taxon>
    </lineage>
</organism>
<evidence type="ECO:0000313" key="4">
    <source>
        <dbReference type="Proteomes" id="UP000286113"/>
    </source>
</evidence>
<gene>
    <name evidence="1" type="ORF">DWX90_00400</name>
    <name evidence="2" type="ORF">DXA63_14660</name>
</gene>
<reference evidence="3 4" key="1">
    <citation type="submission" date="2018-08" db="EMBL/GenBank/DDBJ databases">
        <title>A genome reference for cultivated species of the human gut microbiota.</title>
        <authorList>
            <person name="Zou Y."/>
            <person name="Xue W."/>
            <person name="Luo G."/>
        </authorList>
    </citation>
    <scope>NUCLEOTIDE SEQUENCE [LARGE SCALE GENOMIC DNA]</scope>
    <source>
        <strain evidence="1 4">AF22-1</strain>
        <strain evidence="2 3">OF03-3</strain>
    </source>
</reference>
<dbReference type="EMBL" id="QSCI01000107">
    <property type="protein sequence ID" value="RGX90015.1"/>
    <property type="molecule type" value="Genomic_DNA"/>
</dbReference>
<proteinExistence type="predicted"/>